<keyword evidence="14" id="KW-1185">Reference proteome</keyword>
<dbReference type="PROSITE" id="PS50106">
    <property type="entry name" value="PDZ"/>
    <property type="match status" value="1"/>
</dbReference>
<dbReference type="GO" id="GO:0004222">
    <property type="term" value="F:metalloendopeptidase activity"/>
    <property type="evidence" value="ECO:0007669"/>
    <property type="project" value="InterPro"/>
</dbReference>
<comment type="caution">
    <text evidence="13">The sequence shown here is derived from an EMBL/GenBank/DDBJ whole genome shotgun (WGS) entry which is preliminary data.</text>
</comment>
<evidence type="ECO:0000259" key="12">
    <source>
        <dbReference type="PROSITE" id="PS50106"/>
    </source>
</evidence>
<comment type="cofactor">
    <cofactor evidence="1 11">
        <name>Zn(2+)</name>
        <dbReference type="ChEBI" id="CHEBI:29105"/>
    </cofactor>
</comment>
<evidence type="ECO:0000256" key="10">
    <source>
        <dbReference type="ARBA" id="ARBA00023136"/>
    </source>
</evidence>
<dbReference type="Pfam" id="PF17820">
    <property type="entry name" value="PDZ_6"/>
    <property type="match status" value="1"/>
</dbReference>
<keyword evidence="10 11" id="KW-0472">Membrane</keyword>
<keyword evidence="11" id="KW-0479">Metal-binding</keyword>
<dbReference type="CDD" id="cd06163">
    <property type="entry name" value="S2P-M50_PDZ_RseP-like"/>
    <property type="match status" value="1"/>
</dbReference>
<feature type="transmembrane region" description="Helical" evidence="11">
    <location>
        <begin position="6"/>
        <end position="26"/>
    </location>
</feature>
<evidence type="ECO:0000256" key="3">
    <source>
        <dbReference type="ARBA" id="ARBA00007931"/>
    </source>
</evidence>
<comment type="similarity">
    <text evidence="3 11">Belongs to the peptidase M50B family.</text>
</comment>
<keyword evidence="9 11" id="KW-0482">Metalloprotease</keyword>
<evidence type="ECO:0000256" key="1">
    <source>
        <dbReference type="ARBA" id="ARBA00001947"/>
    </source>
</evidence>
<dbReference type="InterPro" id="IPR001478">
    <property type="entry name" value="PDZ"/>
</dbReference>
<dbReference type="NCBIfam" id="TIGR00054">
    <property type="entry name" value="RIP metalloprotease RseP"/>
    <property type="match status" value="1"/>
</dbReference>
<dbReference type="Gene3D" id="2.30.42.10">
    <property type="match status" value="1"/>
</dbReference>
<evidence type="ECO:0000256" key="8">
    <source>
        <dbReference type="ARBA" id="ARBA00022989"/>
    </source>
</evidence>
<dbReference type="AlphaFoldDB" id="A0A235BAZ8"/>
<keyword evidence="7 11" id="KW-0862">Zinc</keyword>
<dbReference type="EC" id="3.4.24.-" evidence="11"/>
<evidence type="ECO:0000256" key="11">
    <source>
        <dbReference type="RuleBase" id="RU362031"/>
    </source>
</evidence>
<gene>
    <name evidence="13" type="primary">rseP</name>
    <name evidence="13" type="ORF">CHM34_00170</name>
</gene>
<evidence type="ECO:0000256" key="6">
    <source>
        <dbReference type="ARBA" id="ARBA00022801"/>
    </source>
</evidence>
<dbReference type="InterPro" id="IPR036034">
    <property type="entry name" value="PDZ_sf"/>
</dbReference>
<evidence type="ECO:0000256" key="2">
    <source>
        <dbReference type="ARBA" id="ARBA00004141"/>
    </source>
</evidence>
<protein>
    <recommendedName>
        <fullName evidence="11">Zinc metalloprotease</fullName>
        <ecNumber evidence="11">3.4.24.-</ecNumber>
    </recommendedName>
</protein>
<dbReference type="GO" id="GO:0046872">
    <property type="term" value="F:metal ion binding"/>
    <property type="evidence" value="ECO:0007669"/>
    <property type="project" value="UniProtKB-KW"/>
</dbReference>
<dbReference type="GO" id="GO:0006508">
    <property type="term" value="P:proteolysis"/>
    <property type="evidence" value="ECO:0007669"/>
    <property type="project" value="UniProtKB-KW"/>
</dbReference>
<dbReference type="InterPro" id="IPR041489">
    <property type="entry name" value="PDZ_6"/>
</dbReference>
<keyword evidence="4 13" id="KW-0645">Protease</keyword>
<accession>A0A235BAZ8</accession>
<organism evidence="13 14">
    <name type="scientific">Paludifilum halophilum</name>
    <dbReference type="NCBI Taxonomy" id="1642702"/>
    <lineage>
        <taxon>Bacteria</taxon>
        <taxon>Bacillati</taxon>
        <taxon>Bacillota</taxon>
        <taxon>Bacilli</taxon>
        <taxon>Bacillales</taxon>
        <taxon>Thermoactinomycetaceae</taxon>
        <taxon>Paludifilum</taxon>
    </lineage>
</organism>
<sequence>MVQTILWFILLISLLVFIHELGHFIFAKRAGMLVREFAIGFGPKLVSWFKGETLYSIRILPLGGYVRVAGEDPEVFELKTGSHLVLDRDEEGRVVRIRAPQPSREGSTLPMEPEYGEIDDPTGSDLPGHLPPVTSSIGGKLLEADLEDQLFIRLEDENGLDTRYRIHPQALIQYDEKNISQIAPLNRQYGSKTILQRGLFIAAGPVFNFFLAVVLLAGLTLATGIGTKVTVKDTVPGSPAEKAGLKPGDTVREVEGNKVKEFNDISVPLQEARGDEVTLKVERANQLFETQIEPEKRNNQFIIGIQMEQERRKATISEASIAGFTKTYDLAVIMGRGISRLVTGQVGMESLAGPVGIADITGKAADAGWLNLVHLAALLSLNLGIINILPFPALDGGRLTFLILEALRGRPIDPNKEGVVHFVGFALLMMLMMVVTYNDIVRVFFKG</sequence>
<evidence type="ECO:0000256" key="5">
    <source>
        <dbReference type="ARBA" id="ARBA00022692"/>
    </source>
</evidence>
<evidence type="ECO:0000313" key="13">
    <source>
        <dbReference type="EMBL" id="OYD09478.1"/>
    </source>
</evidence>
<dbReference type="PANTHER" id="PTHR42837:SF2">
    <property type="entry name" value="MEMBRANE METALLOPROTEASE ARASP2, CHLOROPLASTIC-RELATED"/>
    <property type="match status" value="1"/>
</dbReference>
<keyword evidence="8 11" id="KW-1133">Transmembrane helix</keyword>
<evidence type="ECO:0000256" key="9">
    <source>
        <dbReference type="ARBA" id="ARBA00023049"/>
    </source>
</evidence>
<dbReference type="GO" id="GO:0016020">
    <property type="term" value="C:membrane"/>
    <property type="evidence" value="ECO:0007669"/>
    <property type="project" value="UniProtKB-SubCell"/>
</dbReference>
<evidence type="ECO:0000256" key="4">
    <source>
        <dbReference type="ARBA" id="ARBA00022670"/>
    </source>
</evidence>
<feature type="domain" description="PDZ" evidence="12">
    <location>
        <begin position="218"/>
        <end position="285"/>
    </location>
</feature>
<dbReference type="CDD" id="cd23081">
    <property type="entry name" value="cpPDZ_EcRseP-like"/>
    <property type="match status" value="1"/>
</dbReference>
<comment type="subcellular location">
    <subcellularLocation>
        <location evidence="2">Membrane</location>
        <topology evidence="2">Multi-pass membrane protein</topology>
    </subcellularLocation>
</comment>
<dbReference type="PANTHER" id="PTHR42837">
    <property type="entry name" value="REGULATOR OF SIGMA-E PROTEASE RSEP"/>
    <property type="match status" value="1"/>
</dbReference>
<dbReference type="SUPFAM" id="SSF50156">
    <property type="entry name" value="PDZ domain-like"/>
    <property type="match status" value="1"/>
</dbReference>
<feature type="transmembrane region" description="Helical" evidence="11">
    <location>
        <begin position="199"/>
        <end position="222"/>
    </location>
</feature>
<reference evidence="13 14" key="1">
    <citation type="submission" date="2017-07" db="EMBL/GenBank/DDBJ databases">
        <title>The genome sequence of Paludifilum halophilum highlights mechanisms for microbial adaptation to high salt environemnts.</title>
        <authorList>
            <person name="Belbahri L."/>
        </authorList>
    </citation>
    <scope>NUCLEOTIDE SEQUENCE [LARGE SCALE GENOMIC DNA]</scope>
    <source>
        <strain evidence="13 14">DSM 102817</strain>
    </source>
</reference>
<dbReference type="SMART" id="SM00228">
    <property type="entry name" value="PDZ"/>
    <property type="match status" value="1"/>
</dbReference>
<dbReference type="Pfam" id="PF02163">
    <property type="entry name" value="Peptidase_M50"/>
    <property type="match status" value="1"/>
</dbReference>
<proteinExistence type="inferred from homology"/>
<evidence type="ECO:0000313" key="14">
    <source>
        <dbReference type="Proteomes" id="UP000215459"/>
    </source>
</evidence>
<dbReference type="InterPro" id="IPR008915">
    <property type="entry name" value="Peptidase_M50"/>
</dbReference>
<dbReference type="EMBL" id="NOWF01000001">
    <property type="protein sequence ID" value="OYD09478.1"/>
    <property type="molecule type" value="Genomic_DNA"/>
</dbReference>
<dbReference type="OrthoDB" id="9782003at2"/>
<keyword evidence="6 11" id="KW-0378">Hydrolase</keyword>
<dbReference type="InterPro" id="IPR004387">
    <property type="entry name" value="Pept_M50_Zn"/>
</dbReference>
<evidence type="ECO:0000256" key="7">
    <source>
        <dbReference type="ARBA" id="ARBA00022833"/>
    </source>
</evidence>
<name>A0A235BAZ8_9BACL</name>
<keyword evidence="5 11" id="KW-0812">Transmembrane</keyword>
<dbReference type="Proteomes" id="UP000215459">
    <property type="component" value="Unassembled WGS sequence"/>
</dbReference>
<feature type="transmembrane region" description="Helical" evidence="11">
    <location>
        <begin position="418"/>
        <end position="437"/>
    </location>
</feature>